<reference evidence="12 13" key="1">
    <citation type="submission" date="2017-05" db="EMBL/GenBank/DDBJ databases">
        <title>Vagococcus spp. assemblies.</title>
        <authorList>
            <person name="Gulvik C.A."/>
        </authorList>
    </citation>
    <scope>NUCLEOTIDE SEQUENCE [LARGE SCALE GENOMIC DNA]</scope>
    <source>
        <strain evidence="12 13">SS1714</strain>
    </source>
</reference>
<comment type="function">
    <text evidence="10">Probably part of an ABC transporter complex. Responsible for energy coupling to the transport system.</text>
</comment>
<dbReference type="Proteomes" id="UP000288028">
    <property type="component" value="Unassembled WGS sequence"/>
</dbReference>
<dbReference type="NCBIfam" id="NF010167">
    <property type="entry name" value="PRK13648.1"/>
    <property type="match status" value="2"/>
</dbReference>
<evidence type="ECO:0000256" key="6">
    <source>
        <dbReference type="ARBA" id="ARBA00022741"/>
    </source>
</evidence>
<gene>
    <name evidence="12" type="ORF">CBF28_06825</name>
</gene>
<evidence type="ECO:0000256" key="5">
    <source>
        <dbReference type="ARBA" id="ARBA00022737"/>
    </source>
</evidence>
<dbReference type="EMBL" id="NGKB01000005">
    <property type="protein sequence ID" value="RSU15435.1"/>
    <property type="molecule type" value="Genomic_DNA"/>
</dbReference>
<evidence type="ECO:0000256" key="9">
    <source>
        <dbReference type="ARBA" id="ARBA00023136"/>
    </source>
</evidence>
<dbReference type="OrthoDB" id="501320at2"/>
<dbReference type="Pfam" id="PF00005">
    <property type="entry name" value="ABC_tran"/>
    <property type="match status" value="2"/>
</dbReference>
<keyword evidence="9" id="KW-0472">Membrane</keyword>
<comment type="subcellular location">
    <subcellularLocation>
        <location evidence="1">Cell membrane</location>
        <topology evidence="1">Peripheral membrane protein</topology>
    </subcellularLocation>
</comment>
<dbReference type="FunFam" id="3.40.50.300:FF:000224">
    <property type="entry name" value="Energy-coupling factor transporter ATP-binding protein EcfA"/>
    <property type="match status" value="1"/>
</dbReference>
<dbReference type="GO" id="GO:0042626">
    <property type="term" value="F:ATPase-coupled transmembrane transporter activity"/>
    <property type="evidence" value="ECO:0007669"/>
    <property type="project" value="TreeGrafter"/>
</dbReference>
<dbReference type="InterPro" id="IPR015856">
    <property type="entry name" value="ABC_transpr_CbiO/EcfA_su"/>
</dbReference>
<evidence type="ECO:0000313" key="12">
    <source>
        <dbReference type="EMBL" id="RSU15435.1"/>
    </source>
</evidence>
<dbReference type="InterPro" id="IPR017871">
    <property type="entry name" value="ABC_transporter-like_CS"/>
</dbReference>
<protein>
    <submittedName>
        <fullName evidence="12">Cobalt ABC transporter ATP-binding protein</fullName>
    </submittedName>
</protein>
<keyword evidence="7 12" id="KW-0067">ATP-binding</keyword>
<dbReference type="PROSITE" id="PS00211">
    <property type="entry name" value="ABC_TRANSPORTER_1"/>
    <property type="match status" value="2"/>
</dbReference>
<evidence type="ECO:0000313" key="13">
    <source>
        <dbReference type="Proteomes" id="UP000288028"/>
    </source>
</evidence>
<evidence type="ECO:0000256" key="10">
    <source>
        <dbReference type="ARBA" id="ARBA00025157"/>
    </source>
</evidence>
<dbReference type="AlphaFoldDB" id="A0A430B534"/>
<dbReference type="PROSITE" id="PS50893">
    <property type="entry name" value="ABC_TRANSPORTER_2"/>
    <property type="match status" value="2"/>
</dbReference>
<keyword evidence="8" id="KW-1278">Translocase</keyword>
<proteinExistence type="inferred from homology"/>
<evidence type="ECO:0000256" key="4">
    <source>
        <dbReference type="ARBA" id="ARBA00022475"/>
    </source>
</evidence>
<keyword evidence="5" id="KW-0677">Repeat</keyword>
<sequence length="566" mass="63576">MALIDIKNLNFKYAGNEEKTLKDVSLTVNQGEFVVLCGASGCGKTTLLNLLKPSLAPNGSREGEILFLDKELKEHDERSIASDIGFVMQNPDSQIVTDKVWHELVFGLENMGIPTNIMKRRVGEMASFFGIQHLFRKKTSELSGGQKQLVNLASVLVMQPKLLVLDEPTSQLDPIAATEFIQTLHKLNTELGITIVIVEHRLEDVFPLADKVIIMNDGEIIMDDSPRVVGETIQDYPKAISMIHGLPSAVRIFSGLNQQGTCPLTVREGKDFLNKFYLPNEESSTEEFEMDSESVEKESAIIKIKDVCFKYERDLPDVLYKLNLTLRKGEVFSVLGGNGVGKSTLLSVLSGQRRAYKGKVIIRDKSIKKYKNNELYKHNLAFLPQNPQTVFLKSTVEEDYREISKVIGYSNEEMTELIKETLEKLGISHLADKHPYDLSGGEQQKAALGKILLLKPSIILLDEPTKGMDAFSKKSFSKILSDMKKEDITVLMVTHDVEFAAENSDRCGLFFDRNIISIDKTVEFFASNTFYTTASNRIARDFYPKAITVENVVEEAKTKERMKAHD</sequence>
<comment type="caution">
    <text evidence="12">The sequence shown here is derived from an EMBL/GenBank/DDBJ whole genome shotgun (WGS) entry which is preliminary data.</text>
</comment>
<accession>A0A430B534</accession>
<evidence type="ECO:0000256" key="2">
    <source>
        <dbReference type="ARBA" id="ARBA00005417"/>
    </source>
</evidence>
<dbReference type="InterPro" id="IPR003439">
    <property type="entry name" value="ABC_transporter-like_ATP-bd"/>
</dbReference>
<dbReference type="GO" id="GO:0005524">
    <property type="term" value="F:ATP binding"/>
    <property type="evidence" value="ECO:0007669"/>
    <property type="project" value="UniProtKB-KW"/>
</dbReference>
<dbReference type="Gene3D" id="3.40.50.300">
    <property type="entry name" value="P-loop containing nucleotide triphosphate hydrolases"/>
    <property type="match status" value="2"/>
</dbReference>
<dbReference type="GeneID" id="95580765"/>
<dbReference type="RefSeq" id="WP_126793309.1">
    <property type="nucleotide sequence ID" value="NZ_CP060720.1"/>
</dbReference>
<dbReference type="GO" id="GO:0016887">
    <property type="term" value="F:ATP hydrolysis activity"/>
    <property type="evidence" value="ECO:0007669"/>
    <property type="project" value="InterPro"/>
</dbReference>
<keyword evidence="13" id="KW-1185">Reference proteome</keyword>
<evidence type="ECO:0000259" key="11">
    <source>
        <dbReference type="PROSITE" id="PS50893"/>
    </source>
</evidence>
<comment type="similarity">
    <text evidence="2">Belongs to the ABC transporter superfamily.</text>
</comment>
<dbReference type="PANTHER" id="PTHR43553">
    <property type="entry name" value="HEAVY METAL TRANSPORTER"/>
    <property type="match status" value="1"/>
</dbReference>
<keyword evidence="4" id="KW-1003">Cell membrane</keyword>
<keyword evidence="6" id="KW-0547">Nucleotide-binding</keyword>
<dbReference type="GO" id="GO:0043190">
    <property type="term" value="C:ATP-binding cassette (ABC) transporter complex"/>
    <property type="evidence" value="ECO:0007669"/>
    <property type="project" value="TreeGrafter"/>
</dbReference>
<dbReference type="InterPro" id="IPR003593">
    <property type="entry name" value="AAA+_ATPase"/>
</dbReference>
<feature type="domain" description="ABC transporter" evidence="11">
    <location>
        <begin position="302"/>
        <end position="537"/>
    </location>
</feature>
<name>A0A430B534_9ENTE</name>
<dbReference type="SMART" id="SM00382">
    <property type="entry name" value="AAA"/>
    <property type="match status" value="2"/>
</dbReference>
<dbReference type="PANTHER" id="PTHR43553:SF23">
    <property type="entry name" value="ABC TRANSPORTER ATP-BINDING COMPONENT"/>
    <property type="match status" value="1"/>
</dbReference>
<evidence type="ECO:0000256" key="8">
    <source>
        <dbReference type="ARBA" id="ARBA00022967"/>
    </source>
</evidence>
<evidence type="ECO:0000256" key="3">
    <source>
        <dbReference type="ARBA" id="ARBA00022448"/>
    </source>
</evidence>
<feature type="domain" description="ABC transporter" evidence="11">
    <location>
        <begin position="4"/>
        <end position="242"/>
    </location>
</feature>
<evidence type="ECO:0000256" key="1">
    <source>
        <dbReference type="ARBA" id="ARBA00004202"/>
    </source>
</evidence>
<dbReference type="SUPFAM" id="SSF52540">
    <property type="entry name" value="P-loop containing nucleoside triphosphate hydrolases"/>
    <property type="match status" value="2"/>
</dbReference>
<organism evidence="12 13">
    <name type="scientific">Vagococcus carniphilus</name>
    <dbReference type="NCBI Taxonomy" id="218144"/>
    <lineage>
        <taxon>Bacteria</taxon>
        <taxon>Bacillati</taxon>
        <taxon>Bacillota</taxon>
        <taxon>Bacilli</taxon>
        <taxon>Lactobacillales</taxon>
        <taxon>Enterococcaceae</taxon>
        <taxon>Vagococcus</taxon>
    </lineage>
</organism>
<dbReference type="InterPro" id="IPR050095">
    <property type="entry name" value="ECF_ABC_transporter_ATP-bd"/>
</dbReference>
<dbReference type="InterPro" id="IPR027417">
    <property type="entry name" value="P-loop_NTPase"/>
</dbReference>
<dbReference type="CDD" id="cd03225">
    <property type="entry name" value="ABC_cobalt_CbiO_domain1"/>
    <property type="match status" value="2"/>
</dbReference>
<evidence type="ECO:0000256" key="7">
    <source>
        <dbReference type="ARBA" id="ARBA00022840"/>
    </source>
</evidence>
<keyword evidence="3" id="KW-0813">Transport</keyword>